<sequence length="889" mass="103042">MEQDYKYLGWKDFGVEYLENNCDKVRKVRFASWFGRTINANSGRYGSMSDTFQIYKLACEKALRRSAKSSSILREAYEGFSKIPDNKQRTQYLSTVEAMESMVSLKFVSPTEENPVFSNKKKIGKRLNDLIRDETTRSLLLYELRDLFESFDASSIEWNDPLSFGCIVDRNSDIIFGKLPEEQKRNLREIINLAYDQYETSPVISELVKVLLEKSKSLNKREMMVSLPPISADFQGNDEEFEDICLMHRIIDSVRHIWCYFNDENKAEYTEGTYIVRIVSNFLDPLFCYENTKLKIIWAEEVSEASQRRMDDSGEIRIGHKPDFRVKSPLVAGEVEICLMEASRVLPTDKKIRDDWDKLVKLMKDAHVRLLRKLTRERVGDVKEIEEDLNRVPVFGIQVAGGTMACWVMTMPFGAFYFVQRLGSVQIPINRGQSSLAGFMDELWKLRHRTQPETRKMTTEEIRNYITFEWISDDFLPSDLKPNNLQHSSVYTDPRFTFQEKFLEKRWQRLVVRELLNQKILPSNSVKTGTFTLDFNTLSNDHLSIVSDIIQKNLYEGEFNDNEKSLPPQSIQQIPTSSEIPTNFMELLESEVFNHTSLDPASYKNPSALVKPSPDKLLWKNFALWGCFVIGPNFIQQLRRHCRHLWFRVNLTYQHVEAQDKSLERYIHETILRHPSDKLYIAEESTMTVARGINLKGYQHIFNPQCFVNTFGETVVDFFDLNNQVAVEDVRMSIAITLPYTTANTASSHCEEHQKCVQELIEGLQPLSGVVNKYFEHTYPALYFKMKKLDLGPNVPKSFGVFPTVAVNFNIICQFHRDMKDHRNTLCVVCPIGKFEGGELTFPELNANSALYSLSWDKDEVEQSPKYLPPTLDSGGSRMKPKNHRRTNI</sequence>
<evidence type="ECO:0000313" key="3">
    <source>
        <dbReference type="Proteomes" id="UP000789572"/>
    </source>
</evidence>
<dbReference type="AlphaFoldDB" id="A0A9N9GNG6"/>
<accession>A0A9N9GNG6</accession>
<evidence type="ECO:0000313" key="2">
    <source>
        <dbReference type="EMBL" id="CAG8618489.1"/>
    </source>
</evidence>
<dbReference type="OrthoDB" id="2359022at2759"/>
<organism evidence="2 3">
    <name type="scientific">Paraglomus occultum</name>
    <dbReference type="NCBI Taxonomy" id="144539"/>
    <lineage>
        <taxon>Eukaryota</taxon>
        <taxon>Fungi</taxon>
        <taxon>Fungi incertae sedis</taxon>
        <taxon>Mucoromycota</taxon>
        <taxon>Glomeromycotina</taxon>
        <taxon>Glomeromycetes</taxon>
        <taxon>Paraglomerales</taxon>
        <taxon>Paraglomeraceae</taxon>
        <taxon>Paraglomus</taxon>
    </lineage>
</organism>
<feature type="region of interest" description="Disordered" evidence="1">
    <location>
        <begin position="865"/>
        <end position="889"/>
    </location>
</feature>
<feature type="compositionally biased region" description="Basic residues" evidence="1">
    <location>
        <begin position="879"/>
        <end position="889"/>
    </location>
</feature>
<dbReference type="Gene3D" id="3.60.130.30">
    <property type="match status" value="1"/>
</dbReference>
<dbReference type="EMBL" id="CAJVPJ010002323">
    <property type="protein sequence ID" value="CAG8618489.1"/>
    <property type="molecule type" value="Genomic_DNA"/>
</dbReference>
<evidence type="ECO:0000256" key="1">
    <source>
        <dbReference type="SAM" id="MobiDB-lite"/>
    </source>
</evidence>
<dbReference type="Proteomes" id="UP000789572">
    <property type="component" value="Unassembled WGS sequence"/>
</dbReference>
<gene>
    <name evidence="2" type="ORF">POCULU_LOCUS8302</name>
</gene>
<proteinExistence type="predicted"/>
<feature type="non-terminal residue" evidence="2">
    <location>
        <position position="1"/>
    </location>
</feature>
<name>A0A9N9GNG6_9GLOM</name>
<comment type="caution">
    <text evidence="2">The sequence shown here is derived from an EMBL/GenBank/DDBJ whole genome shotgun (WGS) entry which is preliminary data.</text>
</comment>
<protein>
    <submittedName>
        <fullName evidence="2">4548_t:CDS:1</fullName>
    </submittedName>
</protein>
<reference evidence="2" key="1">
    <citation type="submission" date="2021-06" db="EMBL/GenBank/DDBJ databases">
        <authorList>
            <person name="Kallberg Y."/>
            <person name="Tangrot J."/>
            <person name="Rosling A."/>
        </authorList>
    </citation>
    <scope>NUCLEOTIDE SEQUENCE</scope>
    <source>
        <strain evidence="2">IA702</strain>
    </source>
</reference>
<feature type="non-terminal residue" evidence="2">
    <location>
        <position position="889"/>
    </location>
</feature>
<keyword evidence="3" id="KW-1185">Reference proteome</keyword>